<accession>A0A5J4VME0</accession>
<feature type="transmembrane region" description="Helical" evidence="1">
    <location>
        <begin position="95"/>
        <end position="117"/>
    </location>
</feature>
<organism evidence="2 3">
    <name type="scientific">Streblomastix strix</name>
    <dbReference type="NCBI Taxonomy" id="222440"/>
    <lineage>
        <taxon>Eukaryota</taxon>
        <taxon>Metamonada</taxon>
        <taxon>Preaxostyla</taxon>
        <taxon>Oxymonadida</taxon>
        <taxon>Streblomastigidae</taxon>
        <taxon>Streblomastix</taxon>
    </lineage>
</organism>
<evidence type="ECO:0000256" key="1">
    <source>
        <dbReference type="SAM" id="Phobius"/>
    </source>
</evidence>
<evidence type="ECO:0000313" key="2">
    <source>
        <dbReference type="EMBL" id="KAA6383758.1"/>
    </source>
</evidence>
<sequence>MLQQVQQNEQNIKTEEEKKIIKEQEQQFDKQRQAEFEEERIADLKEKVNKTSSFIPITFYIRIVIGFILIIALPLIYTIVAVLASVQTTRHNHVLFLSGYRTTLMMIMASLACNMAVV</sequence>
<keyword evidence="1" id="KW-0812">Transmembrane</keyword>
<feature type="non-terminal residue" evidence="2">
    <location>
        <position position="118"/>
    </location>
</feature>
<keyword evidence="1" id="KW-0472">Membrane</keyword>
<dbReference type="EMBL" id="SNRW01006089">
    <property type="protein sequence ID" value="KAA6383758.1"/>
    <property type="molecule type" value="Genomic_DNA"/>
</dbReference>
<gene>
    <name evidence="2" type="ORF">EZS28_020714</name>
</gene>
<comment type="caution">
    <text evidence="2">The sequence shown here is derived from an EMBL/GenBank/DDBJ whole genome shotgun (WGS) entry which is preliminary data.</text>
</comment>
<dbReference type="AlphaFoldDB" id="A0A5J4VME0"/>
<evidence type="ECO:0000313" key="3">
    <source>
        <dbReference type="Proteomes" id="UP000324800"/>
    </source>
</evidence>
<feature type="transmembrane region" description="Helical" evidence="1">
    <location>
        <begin position="59"/>
        <end position="83"/>
    </location>
</feature>
<keyword evidence="1" id="KW-1133">Transmembrane helix</keyword>
<dbReference type="Proteomes" id="UP000324800">
    <property type="component" value="Unassembled WGS sequence"/>
</dbReference>
<proteinExistence type="predicted"/>
<reference evidence="2 3" key="1">
    <citation type="submission" date="2019-03" db="EMBL/GenBank/DDBJ databases">
        <title>Single cell metagenomics reveals metabolic interactions within the superorganism composed of flagellate Streblomastix strix and complex community of Bacteroidetes bacteria on its surface.</title>
        <authorList>
            <person name="Treitli S.C."/>
            <person name="Kolisko M."/>
            <person name="Husnik F."/>
            <person name="Keeling P."/>
            <person name="Hampl V."/>
        </authorList>
    </citation>
    <scope>NUCLEOTIDE SEQUENCE [LARGE SCALE GENOMIC DNA]</scope>
    <source>
        <strain evidence="2">ST1C</strain>
    </source>
</reference>
<protein>
    <submittedName>
        <fullName evidence="2">Uncharacterized protein</fullName>
    </submittedName>
</protein>
<name>A0A5J4VME0_9EUKA</name>